<sequence>MDRILFYLAVLTLLTFVFFSKVFSPVWLILLAIFILWYQRNTKGVKPFLFTAIFLLIAYTTFLYFSILIPFIIGIGLAYIVAPVVDRLEKRKIPRILSILIVILPLIALIPSVLFLLVINLTTELRGLIEKIPELFDFGRQFITGVIQRLEGAGFAIDQEVLLKAINSYLGSLLNGIVHTISQIGQGLRGIFFFVYNFFLIPIVAYIILADREKIYKWIMNLIPKEEQNHFDLFIKKLNISFSLYFRGQIVLMILVGFITGFLLWLLGIRYYVFLGIMAGLCNLIPNVGYVISLIPALLIGILTPPFHISLFKILLVYVSEQMLENFLLGPLIIGKASRLNPAVVILALILGGGIGRFWGIIFAVPAVIFLREFLNQFFGLNL</sequence>
<comment type="subcellular location">
    <subcellularLocation>
        <location evidence="1">Membrane</location>
        <topology evidence="1">Multi-pass membrane protein</topology>
    </subcellularLocation>
</comment>
<gene>
    <name evidence="7" type="ORF">ENX68_05145</name>
</gene>
<feature type="transmembrane region" description="Helical" evidence="6">
    <location>
        <begin position="271"/>
        <end position="290"/>
    </location>
</feature>
<organism evidence="7">
    <name type="scientific">candidate division WOR-3 bacterium</name>
    <dbReference type="NCBI Taxonomy" id="2052148"/>
    <lineage>
        <taxon>Bacteria</taxon>
        <taxon>Bacteria division WOR-3</taxon>
    </lineage>
</organism>
<feature type="transmembrane region" description="Helical" evidence="6">
    <location>
        <begin position="340"/>
        <end position="371"/>
    </location>
</feature>
<proteinExistence type="inferred from homology"/>
<feature type="transmembrane region" description="Helical" evidence="6">
    <location>
        <begin position="244"/>
        <end position="265"/>
    </location>
</feature>
<dbReference type="EMBL" id="DTOZ01000137">
    <property type="protein sequence ID" value="HGE78369.1"/>
    <property type="molecule type" value="Genomic_DNA"/>
</dbReference>
<evidence type="ECO:0000256" key="6">
    <source>
        <dbReference type="SAM" id="Phobius"/>
    </source>
</evidence>
<evidence type="ECO:0000256" key="5">
    <source>
        <dbReference type="ARBA" id="ARBA00023136"/>
    </source>
</evidence>
<feature type="transmembrane region" description="Helical" evidence="6">
    <location>
        <begin position="45"/>
        <end position="62"/>
    </location>
</feature>
<dbReference type="AlphaFoldDB" id="A0A7V3VUK1"/>
<evidence type="ECO:0000256" key="1">
    <source>
        <dbReference type="ARBA" id="ARBA00004141"/>
    </source>
</evidence>
<dbReference type="GO" id="GO:0016020">
    <property type="term" value="C:membrane"/>
    <property type="evidence" value="ECO:0007669"/>
    <property type="project" value="UniProtKB-SubCell"/>
</dbReference>
<name>A0A7V3VUK1_UNCW3</name>
<evidence type="ECO:0000256" key="4">
    <source>
        <dbReference type="ARBA" id="ARBA00022989"/>
    </source>
</evidence>
<dbReference type="InterPro" id="IPR002549">
    <property type="entry name" value="AI-2E-like"/>
</dbReference>
<comment type="similarity">
    <text evidence="2">Belongs to the autoinducer-2 exporter (AI-2E) (TC 2.A.86) family.</text>
</comment>
<reference evidence="7" key="1">
    <citation type="journal article" date="2020" name="mSystems">
        <title>Genome- and Community-Level Interaction Insights into Carbon Utilization and Element Cycling Functions of Hydrothermarchaeota in Hydrothermal Sediment.</title>
        <authorList>
            <person name="Zhou Z."/>
            <person name="Liu Y."/>
            <person name="Xu W."/>
            <person name="Pan J."/>
            <person name="Luo Z.H."/>
            <person name="Li M."/>
        </authorList>
    </citation>
    <scope>NUCLEOTIDE SEQUENCE [LARGE SCALE GENOMIC DNA]</scope>
    <source>
        <strain evidence="7">SpSt-961</strain>
    </source>
</reference>
<dbReference type="PANTHER" id="PTHR21716:SF62">
    <property type="entry name" value="TRANSPORT PROTEIN YDBI-RELATED"/>
    <property type="match status" value="1"/>
</dbReference>
<feature type="transmembrane region" description="Helical" evidence="6">
    <location>
        <begin position="191"/>
        <end position="210"/>
    </location>
</feature>
<evidence type="ECO:0000313" key="7">
    <source>
        <dbReference type="EMBL" id="HGE78369.1"/>
    </source>
</evidence>
<keyword evidence="5 6" id="KW-0472">Membrane</keyword>
<accession>A0A7V3VUK1</accession>
<keyword evidence="3 6" id="KW-0812">Transmembrane</keyword>
<protein>
    <submittedName>
        <fullName evidence="7">AI-2E family transporter</fullName>
    </submittedName>
</protein>
<evidence type="ECO:0000256" key="2">
    <source>
        <dbReference type="ARBA" id="ARBA00009773"/>
    </source>
</evidence>
<feature type="transmembrane region" description="Helical" evidence="6">
    <location>
        <begin position="297"/>
        <end position="320"/>
    </location>
</feature>
<dbReference type="Pfam" id="PF01594">
    <property type="entry name" value="AI-2E_transport"/>
    <property type="match status" value="1"/>
</dbReference>
<evidence type="ECO:0000256" key="3">
    <source>
        <dbReference type="ARBA" id="ARBA00022692"/>
    </source>
</evidence>
<feature type="transmembrane region" description="Helical" evidence="6">
    <location>
        <begin position="6"/>
        <end position="38"/>
    </location>
</feature>
<feature type="transmembrane region" description="Helical" evidence="6">
    <location>
        <begin position="97"/>
        <end position="119"/>
    </location>
</feature>
<keyword evidence="4 6" id="KW-1133">Transmembrane helix</keyword>
<comment type="caution">
    <text evidence="7">The sequence shown here is derived from an EMBL/GenBank/DDBJ whole genome shotgun (WGS) entry which is preliminary data.</text>
</comment>
<dbReference type="GO" id="GO:0055085">
    <property type="term" value="P:transmembrane transport"/>
    <property type="evidence" value="ECO:0007669"/>
    <property type="project" value="TreeGrafter"/>
</dbReference>
<dbReference type="PANTHER" id="PTHR21716">
    <property type="entry name" value="TRANSMEMBRANE PROTEIN"/>
    <property type="match status" value="1"/>
</dbReference>